<keyword evidence="7" id="KW-0234">DNA repair</keyword>
<evidence type="ECO:0000256" key="6">
    <source>
        <dbReference type="ARBA" id="ARBA00023125"/>
    </source>
</evidence>
<name>A0A6J4KN36_9BACT</name>
<dbReference type="GO" id="GO:0005829">
    <property type="term" value="C:cytosol"/>
    <property type="evidence" value="ECO:0007669"/>
    <property type="project" value="TreeGrafter"/>
</dbReference>
<dbReference type="InterPro" id="IPR036678">
    <property type="entry name" value="MutS_con_dom_sf"/>
</dbReference>
<dbReference type="PANTHER" id="PTHR11361">
    <property type="entry name" value="DNA MISMATCH REPAIR PROTEIN MUTS FAMILY MEMBER"/>
    <property type="match status" value="1"/>
</dbReference>
<evidence type="ECO:0000256" key="7">
    <source>
        <dbReference type="ARBA" id="ARBA00023204"/>
    </source>
</evidence>
<evidence type="ECO:0000313" key="12">
    <source>
        <dbReference type="EMBL" id="CAA9309676.1"/>
    </source>
</evidence>
<dbReference type="Pfam" id="PF05188">
    <property type="entry name" value="MutS_II"/>
    <property type="match status" value="1"/>
</dbReference>
<keyword evidence="5" id="KW-0067">ATP-binding</keyword>
<dbReference type="Pfam" id="PF01624">
    <property type="entry name" value="MutS_I"/>
    <property type="match status" value="1"/>
</dbReference>
<dbReference type="InterPro" id="IPR016151">
    <property type="entry name" value="DNA_mismatch_repair_MutS_N"/>
</dbReference>
<dbReference type="Pfam" id="PF05192">
    <property type="entry name" value="MutS_III"/>
    <property type="match status" value="1"/>
</dbReference>
<feature type="domain" description="DNA mismatch repair protein MutS-like N-terminal" evidence="9">
    <location>
        <begin position="9"/>
        <end position="118"/>
    </location>
</feature>
<dbReference type="Gene3D" id="1.10.1420.10">
    <property type="match status" value="1"/>
</dbReference>
<keyword evidence="4" id="KW-0227">DNA damage</keyword>
<dbReference type="InterPro" id="IPR007696">
    <property type="entry name" value="DNA_mismatch_repair_MutS_core"/>
</dbReference>
<comment type="function">
    <text evidence="8">This protein is involved in the repair of mismatches in DNA. It is possible that it carries out the mismatch recognition step. This protein has a weak ATPase activity.</text>
</comment>
<evidence type="ECO:0000259" key="9">
    <source>
        <dbReference type="Pfam" id="PF01624"/>
    </source>
</evidence>
<dbReference type="InterPro" id="IPR036187">
    <property type="entry name" value="DNA_mismatch_repair_MutS_sf"/>
</dbReference>
<dbReference type="SUPFAM" id="SSF55271">
    <property type="entry name" value="DNA repair protein MutS, domain I"/>
    <property type="match status" value="1"/>
</dbReference>
<evidence type="ECO:0000256" key="8">
    <source>
        <dbReference type="ARBA" id="ARBA00024647"/>
    </source>
</evidence>
<dbReference type="EMBL" id="CADCTU010000319">
    <property type="protein sequence ID" value="CAA9309676.1"/>
    <property type="molecule type" value="Genomic_DNA"/>
</dbReference>
<evidence type="ECO:0000256" key="1">
    <source>
        <dbReference type="ARBA" id="ARBA00006271"/>
    </source>
</evidence>
<dbReference type="InterPro" id="IPR007860">
    <property type="entry name" value="DNA_mmatch_repair_MutS_con_dom"/>
</dbReference>
<keyword evidence="6" id="KW-0238">DNA-binding</keyword>
<feature type="non-terminal residue" evidence="12">
    <location>
        <position position="388"/>
    </location>
</feature>
<dbReference type="PANTHER" id="PTHR11361:SF34">
    <property type="entry name" value="DNA MISMATCH REPAIR PROTEIN MSH1, MITOCHONDRIAL"/>
    <property type="match status" value="1"/>
</dbReference>
<comment type="similarity">
    <text evidence="1">Belongs to the DNA mismatch repair MutS family.</text>
</comment>
<proteinExistence type="inferred from homology"/>
<evidence type="ECO:0000259" key="10">
    <source>
        <dbReference type="Pfam" id="PF05188"/>
    </source>
</evidence>
<evidence type="ECO:0000256" key="3">
    <source>
        <dbReference type="ARBA" id="ARBA00022741"/>
    </source>
</evidence>
<evidence type="ECO:0000256" key="2">
    <source>
        <dbReference type="ARBA" id="ARBA00021982"/>
    </source>
</evidence>
<evidence type="ECO:0000256" key="4">
    <source>
        <dbReference type="ARBA" id="ARBA00022763"/>
    </source>
</evidence>
<dbReference type="AlphaFoldDB" id="A0A6J4KN36"/>
<feature type="domain" description="DNA mismatch repair protein MutS core" evidence="11">
    <location>
        <begin position="276"/>
        <end position="385"/>
    </location>
</feature>
<dbReference type="GO" id="GO:0005524">
    <property type="term" value="F:ATP binding"/>
    <property type="evidence" value="ECO:0007669"/>
    <property type="project" value="UniProtKB-KW"/>
</dbReference>
<dbReference type="InterPro" id="IPR045076">
    <property type="entry name" value="MutS"/>
</dbReference>
<dbReference type="FunFam" id="3.40.1170.10:FF:000001">
    <property type="entry name" value="DNA mismatch repair protein MutS"/>
    <property type="match status" value="1"/>
</dbReference>
<feature type="domain" description="DNA mismatch repair protein MutS connector" evidence="10">
    <location>
        <begin position="129"/>
        <end position="258"/>
    </location>
</feature>
<dbReference type="SUPFAM" id="SSF48334">
    <property type="entry name" value="DNA repair protein MutS, domain III"/>
    <property type="match status" value="1"/>
</dbReference>
<dbReference type="GO" id="GO:0140664">
    <property type="term" value="F:ATP-dependent DNA damage sensor activity"/>
    <property type="evidence" value="ECO:0007669"/>
    <property type="project" value="InterPro"/>
</dbReference>
<evidence type="ECO:0000256" key="5">
    <source>
        <dbReference type="ARBA" id="ARBA00022840"/>
    </source>
</evidence>
<dbReference type="SUPFAM" id="SSF53150">
    <property type="entry name" value="DNA repair protein MutS, domain II"/>
    <property type="match status" value="1"/>
</dbReference>
<dbReference type="GO" id="GO:0006298">
    <property type="term" value="P:mismatch repair"/>
    <property type="evidence" value="ECO:0007669"/>
    <property type="project" value="InterPro"/>
</dbReference>
<protein>
    <recommendedName>
        <fullName evidence="2">DNA mismatch repair protein MutS</fullName>
    </recommendedName>
</protein>
<keyword evidence="3" id="KW-0547">Nucleotide-binding</keyword>
<dbReference type="Gene3D" id="3.40.1170.10">
    <property type="entry name" value="DNA repair protein MutS, domain I"/>
    <property type="match status" value="1"/>
</dbReference>
<gene>
    <name evidence="12" type="ORF">AVDCRST_MAG11-1402</name>
</gene>
<accession>A0A6J4KN36</accession>
<dbReference type="Gene3D" id="3.30.420.110">
    <property type="entry name" value="MutS, connector domain"/>
    <property type="match status" value="1"/>
</dbReference>
<evidence type="ECO:0000259" key="11">
    <source>
        <dbReference type="Pfam" id="PF05192"/>
    </source>
</evidence>
<dbReference type="FunFam" id="1.10.1420.10:FF:000001">
    <property type="entry name" value="DNA mismatch repair protein MutS"/>
    <property type="match status" value="1"/>
</dbReference>
<organism evidence="12">
    <name type="scientific">uncultured Gemmatimonadaceae bacterium</name>
    <dbReference type="NCBI Taxonomy" id="246130"/>
    <lineage>
        <taxon>Bacteria</taxon>
        <taxon>Pseudomonadati</taxon>
        <taxon>Gemmatimonadota</taxon>
        <taxon>Gemmatimonadia</taxon>
        <taxon>Gemmatimonadales</taxon>
        <taxon>Gemmatimonadaceae</taxon>
        <taxon>environmental samples</taxon>
    </lineage>
</organism>
<sequence length="388" mass="40842">MSTQTRDATPLMQQYREIKARHQDAILLFRMGDFYETFYDDAVTAARVLGITLTARNNGGAAEVPLAGVPVKALTGYLRRLVQQGFRVAICEQVEDPKLAKGVVRREVVEVVTPGAAFADDLLDGGTNNYLCAVQAADGDRVGIAAADLSTGELRLAVSAARDAAGLLARLAPGEVLLAKGAAALPAVTGRGGRDALVTERERWEFDAGAAAEELCRQFAIASLDGLGIGAEDAPAVGAAGALLRYLRELQPSGVPHLARPVVERPGGTMPLDDMTRRNLELVESMRAGDGAGTLLSVLDRTMTPMGARLLRQWLLAPLVEKAAIDARLDAVAALAADVLARTRLREALDGVRDVERLAGKAAAGRATPRDLRALGDSLGRMPAVAGA</sequence>
<dbReference type="GO" id="GO:0030983">
    <property type="term" value="F:mismatched DNA binding"/>
    <property type="evidence" value="ECO:0007669"/>
    <property type="project" value="InterPro"/>
</dbReference>
<dbReference type="InterPro" id="IPR007695">
    <property type="entry name" value="DNA_mismatch_repair_MutS-lik_N"/>
</dbReference>
<reference evidence="12" key="1">
    <citation type="submission" date="2020-02" db="EMBL/GenBank/DDBJ databases">
        <authorList>
            <person name="Meier V. D."/>
        </authorList>
    </citation>
    <scope>NUCLEOTIDE SEQUENCE</scope>
    <source>
        <strain evidence="12">AVDCRST_MAG11</strain>
    </source>
</reference>